<evidence type="ECO:0000313" key="2">
    <source>
        <dbReference type="Proteomes" id="UP001060085"/>
    </source>
</evidence>
<accession>A0ACC0BJE2</accession>
<name>A0ACC0BJE2_CATRO</name>
<protein>
    <submittedName>
        <fullName evidence="1">Uncharacterized protein</fullName>
    </submittedName>
</protein>
<proteinExistence type="predicted"/>
<dbReference type="Proteomes" id="UP001060085">
    <property type="component" value="Linkage Group LG03"/>
</dbReference>
<organism evidence="1 2">
    <name type="scientific">Catharanthus roseus</name>
    <name type="common">Madagascar periwinkle</name>
    <name type="synonym">Vinca rosea</name>
    <dbReference type="NCBI Taxonomy" id="4058"/>
    <lineage>
        <taxon>Eukaryota</taxon>
        <taxon>Viridiplantae</taxon>
        <taxon>Streptophyta</taxon>
        <taxon>Embryophyta</taxon>
        <taxon>Tracheophyta</taxon>
        <taxon>Spermatophyta</taxon>
        <taxon>Magnoliopsida</taxon>
        <taxon>eudicotyledons</taxon>
        <taxon>Gunneridae</taxon>
        <taxon>Pentapetalae</taxon>
        <taxon>asterids</taxon>
        <taxon>lamiids</taxon>
        <taxon>Gentianales</taxon>
        <taxon>Apocynaceae</taxon>
        <taxon>Rauvolfioideae</taxon>
        <taxon>Vinceae</taxon>
        <taxon>Catharanthinae</taxon>
        <taxon>Catharanthus</taxon>
    </lineage>
</organism>
<sequence length="236" mass="26445">MVVYGGGTIHPPGFRSAMNKGWKCNQLLLFYPWNPITKEPPVVFDSAHFNFCIIGLPSRCYTPKIGLRLATVLEDNRVLEICSSRRRGIVQFFRIPALLRVKKPLYRCILVQIPGTGKVKAMVQYEKLPTFCFFCGRIGHIFTHCDILKNKPHPPSILQDNMPNPESLEILDKSLSDILFHTKLSLSAVAGPLLALDQTLIRNPNMECTLPTLTVESPSSLLPISLATPTDMNMMP</sequence>
<evidence type="ECO:0000313" key="1">
    <source>
        <dbReference type="EMBL" id="KAI5672796.1"/>
    </source>
</evidence>
<comment type="caution">
    <text evidence="1">The sequence shown here is derived from an EMBL/GenBank/DDBJ whole genome shotgun (WGS) entry which is preliminary data.</text>
</comment>
<dbReference type="EMBL" id="CM044703">
    <property type="protein sequence ID" value="KAI5672796.1"/>
    <property type="molecule type" value="Genomic_DNA"/>
</dbReference>
<gene>
    <name evidence="1" type="ORF">M9H77_13160</name>
</gene>
<keyword evidence="2" id="KW-1185">Reference proteome</keyword>
<reference evidence="2" key="1">
    <citation type="journal article" date="2023" name="Nat. Plants">
        <title>Single-cell RNA sequencing provides a high-resolution roadmap for understanding the multicellular compartmentation of specialized metabolism.</title>
        <authorList>
            <person name="Sun S."/>
            <person name="Shen X."/>
            <person name="Li Y."/>
            <person name="Li Y."/>
            <person name="Wang S."/>
            <person name="Li R."/>
            <person name="Zhang H."/>
            <person name="Shen G."/>
            <person name="Guo B."/>
            <person name="Wei J."/>
            <person name="Xu J."/>
            <person name="St-Pierre B."/>
            <person name="Chen S."/>
            <person name="Sun C."/>
        </authorList>
    </citation>
    <scope>NUCLEOTIDE SEQUENCE [LARGE SCALE GENOMIC DNA]</scope>
</reference>